<dbReference type="SUPFAM" id="SSF140931">
    <property type="entry name" value="Fic-like"/>
    <property type="match status" value="1"/>
</dbReference>
<dbReference type="NCBIfam" id="TIGR01550">
    <property type="entry name" value="DOC_P1"/>
    <property type="match status" value="1"/>
</dbReference>
<dbReference type="InterPro" id="IPR011204">
    <property type="entry name" value="Virulence_RhuM-like"/>
</dbReference>
<evidence type="ECO:0000256" key="1">
    <source>
        <dbReference type="SAM" id="Coils"/>
    </source>
</evidence>
<dbReference type="PROSITE" id="PS51459">
    <property type="entry name" value="FIDO"/>
    <property type="match status" value="1"/>
</dbReference>
<keyword evidence="1" id="KW-0175">Coiled coil</keyword>
<evidence type="ECO:0000313" key="3">
    <source>
        <dbReference type="EMBL" id="MDN5201072.1"/>
    </source>
</evidence>
<evidence type="ECO:0000259" key="2">
    <source>
        <dbReference type="PROSITE" id="PS51459"/>
    </source>
</evidence>
<dbReference type="InterPro" id="IPR003812">
    <property type="entry name" value="Fido"/>
</dbReference>
<protein>
    <submittedName>
        <fullName evidence="3">Virulence protein RhuM/Fic/DOC family protein</fullName>
    </submittedName>
</protein>
<dbReference type="EMBL" id="JAUJEA010000002">
    <property type="protein sequence ID" value="MDN5201072.1"/>
    <property type="molecule type" value="Genomic_DNA"/>
</dbReference>
<dbReference type="InterPro" id="IPR036597">
    <property type="entry name" value="Fido-like_dom_sf"/>
</dbReference>
<dbReference type="Proteomes" id="UP001172082">
    <property type="component" value="Unassembled WGS sequence"/>
</dbReference>
<proteinExistence type="predicted"/>
<name>A0ABT8KK33_9BACT</name>
<evidence type="ECO:0000313" key="4">
    <source>
        <dbReference type="Proteomes" id="UP001172082"/>
    </source>
</evidence>
<dbReference type="Pfam" id="PF13310">
    <property type="entry name" value="Virulence_RhuM"/>
    <property type="match status" value="1"/>
</dbReference>
<dbReference type="Gene3D" id="1.20.120.1870">
    <property type="entry name" value="Fic/DOC protein, Fido domain"/>
    <property type="match status" value="1"/>
</dbReference>
<dbReference type="InterPro" id="IPR053737">
    <property type="entry name" value="Type_II_TA_Toxin"/>
</dbReference>
<feature type="coiled-coil region" evidence="1">
    <location>
        <begin position="138"/>
        <end position="165"/>
    </location>
</feature>
<comment type="caution">
    <text evidence="3">The sequence shown here is derived from an EMBL/GenBank/DDBJ whole genome shotgun (WGS) entry which is preliminary data.</text>
</comment>
<organism evidence="3 4">
    <name type="scientific">Splendidivirga corallicola</name>
    <dbReference type="NCBI Taxonomy" id="3051826"/>
    <lineage>
        <taxon>Bacteria</taxon>
        <taxon>Pseudomonadati</taxon>
        <taxon>Bacteroidota</taxon>
        <taxon>Cytophagia</taxon>
        <taxon>Cytophagales</taxon>
        <taxon>Splendidivirgaceae</taxon>
        <taxon>Splendidivirga</taxon>
    </lineage>
</organism>
<accession>A0ABT8KK33</accession>
<dbReference type="RefSeq" id="WP_346751100.1">
    <property type="nucleotide sequence ID" value="NZ_JAUJEA010000002.1"/>
</dbReference>
<sequence>MSKEANNTNENRVFIAFKPTHGVTEYQVMLDMGADTIWATELQIADIFGRDRTVINRHIKNAYKDEELDEGTTSAKIALVRIEGEREIAREVLHYNLDVIISVGYKVKSPLATEFRKWATNKLRDYLLQGYVLNQELLNSRTEKIKELESKIDILNEAAFQNQKQITEGFLSIIDHYSKSFELLNKYDTEELSVEGLSEEVIYTINYEDVKKAIAELKNSLIGKDEASDIFGNEKDNSFEGILGSVSQTVFGQLAYPTVEEQAAQLLYSIIKGHAFSDGNKRIGSFIFVWFLEQNNFHINKKGKRKIDDNTLVALALAVAQSLPEQREMIIRLIINLIRN</sequence>
<dbReference type="PANTHER" id="PTHR35810:SF1">
    <property type="entry name" value="CYTOPLASMIC PROTEIN"/>
    <property type="match status" value="1"/>
</dbReference>
<dbReference type="Pfam" id="PF02661">
    <property type="entry name" value="Fic"/>
    <property type="match status" value="1"/>
</dbReference>
<dbReference type="InterPro" id="IPR006440">
    <property type="entry name" value="Doc"/>
</dbReference>
<reference evidence="3" key="1">
    <citation type="submission" date="2023-06" db="EMBL/GenBank/DDBJ databases">
        <title>Genomic of Parafulvivirga corallium.</title>
        <authorList>
            <person name="Wang G."/>
        </authorList>
    </citation>
    <scope>NUCLEOTIDE SEQUENCE</scope>
    <source>
        <strain evidence="3">BMA10</strain>
    </source>
</reference>
<gene>
    <name evidence="3" type="ORF">QQ008_06860</name>
</gene>
<feature type="domain" description="Fido" evidence="2">
    <location>
        <begin position="197"/>
        <end position="336"/>
    </location>
</feature>
<dbReference type="PANTHER" id="PTHR35810">
    <property type="entry name" value="CYTOPLASMIC PROTEIN-RELATED"/>
    <property type="match status" value="1"/>
</dbReference>
<keyword evidence="4" id="KW-1185">Reference proteome</keyword>